<dbReference type="InterPro" id="IPR044691">
    <property type="entry name" value="DCC1_Trx"/>
</dbReference>
<dbReference type="PANTHER" id="PTHR34290">
    <property type="entry name" value="SI:CH73-390P7.2"/>
    <property type="match status" value="1"/>
</dbReference>
<evidence type="ECO:0000313" key="1">
    <source>
        <dbReference type="EMBL" id="GHP12137.1"/>
    </source>
</evidence>
<dbReference type="Pfam" id="PF04134">
    <property type="entry name" value="DCC1-like"/>
    <property type="match status" value="1"/>
</dbReference>
<proteinExistence type="predicted"/>
<dbReference type="PANTHER" id="PTHR34290:SF2">
    <property type="entry name" value="OS04G0668800 PROTEIN"/>
    <property type="match status" value="1"/>
</dbReference>
<accession>A0A830I4W4</accession>
<dbReference type="AlphaFoldDB" id="A0A830I4W4"/>
<dbReference type="InterPro" id="IPR007263">
    <property type="entry name" value="DCC1-like"/>
</dbReference>
<sequence>MLASRTLASPWPLCRVLVSASRSPSRVNSSRACRPVCSTTSTSSTAAETDLVAAMRWKDGAVIRMLHDGDCPLCEREVNMLKQRDCENGRIDFVDIASPSYDPSQNMNLEYEQVMSTIHAIQPDGTVITGIPVFRSLYEQVGLGWVYSLTKNKYVGAAADRVYDFWAARRTQVTGRESLEVLLARRKLDEAGRVACERSKSDD</sequence>
<keyword evidence="2" id="KW-1185">Reference proteome</keyword>
<dbReference type="OrthoDB" id="441708at2759"/>
<protein>
    <submittedName>
        <fullName evidence="1">Uncharacterized protein</fullName>
    </submittedName>
</protein>
<reference evidence="1" key="1">
    <citation type="submission" date="2020-10" db="EMBL/GenBank/DDBJ databases">
        <title>Unveiling of a novel bifunctional photoreceptor, Dualchrome1, isolated from a cosmopolitan green alga.</title>
        <authorList>
            <person name="Suzuki S."/>
            <person name="Kawachi M."/>
        </authorList>
    </citation>
    <scope>NUCLEOTIDE SEQUENCE</scope>
    <source>
        <strain evidence="1">NIES 2893</strain>
    </source>
</reference>
<gene>
    <name evidence="1" type="ORF">PPROV_001086400</name>
</gene>
<evidence type="ECO:0000313" key="2">
    <source>
        <dbReference type="Proteomes" id="UP000660262"/>
    </source>
</evidence>
<name>A0A830I4W4_9CHLO</name>
<organism evidence="1 2">
    <name type="scientific">Pycnococcus provasolii</name>
    <dbReference type="NCBI Taxonomy" id="41880"/>
    <lineage>
        <taxon>Eukaryota</taxon>
        <taxon>Viridiplantae</taxon>
        <taxon>Chlorophyta</taxon>
        <taxon>Pseudoscourfieldiophyceae</taxon>
        <taxon>Pseudoscourfieldiales</taxon>
        <taxon>Pycnococcaceae</taxon>
        <taxon>Pycnococcus</taxon>
    </lineage>
</organism>
<dbReference type="Proteomes" id="UP000660262">
    <property type="component" value="Unassembled WGS sequence"/>
</dbReference>
<dbReference type="EMBL" id="BNJQ01000038">
    <property type="protein sequence ID" value="GHP12137.1"/>
    <property type="molecule type" value="Genomic_DNA"/>
</dbReference>
<dbReference type="GO" id="GO:0015035">
    <property type="term" value="F:protein-disulfide reductase activity"/>
    <property type="evidence" value="ECO:0007669"/>
    <property type="project" value="InterPro"/>
</dbReference>
<comment type="caution">
    <text evidence="1">The sequence shown here is derived from an EMBL/GenBank/DDBJ whole genome shotgun (WGS) entry which is preliminary data.</text>
</comment>